<evidence type="ECO:0000256" key="8">
    <source>
        <dbReference type="ARBA" id="ARBA00023034"/>
    </source>
</evidence>
<keyword evidence="7" id="KW-1133">Transmembrane helix</keyword>
<keyword evidence="13" id="KW-1185">Reference proteome</keyword>
<dbReference type="GO" id="GO:0000139">
    <property type="term" value="C:Golgi membrane"/>
    <property type="evidence" value="ECO:0007669"/>
    <property type="project" value="UniProtKB-SubCell"/>
</dbReference>
<comment type="caution">
    <text evidence="12">The sequence shown here is derived from an EMBL/GenBank/DDBJ whole genome shotgun (WGS) entry which is preliminary data.</text>
</comment>
<dbReference type="FunFam" id="3.90.550.50:FF:000001">
    <property type="entry name" value="Hexosyltransferase"/>
    <property type="match status" value="1"/>
</dbReference>
<proteinExistence type="inferred from homology"/>
<dbReference type="PANTHER" id="PTHR11214">
    <property type="entry name" value="BETA-1,3-N-ACETYLGLUCOSAMINYLTRANSFERASE"/>
    <property type="match status" value="1"/>
</dbReference>
<sequence>MNMMKCKRQSKCILMYVLIIGILWSGSAVWKIARNTLTTNTNCKNITKGLQQKFTASIAKIESIFHINSLHQQNNRSLSQSNDFTILILVCSNPKNTHLRKAIRKTWLSMKHPTPNITIKYRFVIGNTDDNSIQENIKTEIDKFDDIVHGDFVDSYLNLTIKTLYAMKWAIFNEPNVNYVLKADDDAFINIFNIPRFLYEKQLKRTCLGYMITNVPPDRNPASKWYVPKSSFPNPIYPAFTAGWAYVISMDMLPELYKTAKATNFFYLEDIFLTGICRSKIKGKVMGNANFKARLDSSNDDEVKTFFAVHFTTEKNHYEYWKAQKRVGSHNLDGNEI</sequence>
<comment type="subcellular location">
    <subcellularLocation>
        <location evidence="1 11">Golgi apparatus membrane</location>
        <topology evidence="1 11">Single-pass type II membrane protein</topology>
    </subcellularLocation>
</comment>
<dbReference type="Proteomes" id="UP000749559">
    <property type="component" value="Unassembled WGS sequence"/>
</dbReference>
<evidence type="ECO:0000256" key="5">
    <source>
        <dbReference type="ARBA" id="ARBA00022692"/>
    </source>
</evidence>
<keyword evidence="10" id="KW-0325">Glycoprotein</keyword>
<comment type="similarity">
    <text evidence="2 11">Belongs to the glycosyltransferase 31 family.</text>
</comment>
<protein>
    <recommendedName>
        <fullName evidence="11">Hexosyltransferase</fullName>
        <ecNumber evidence="11">2.4.1.-</ecNumber>
    </recommendedName>
</protein>
<dbReference type="GO" id="GO:0016758">
    <property type="term" value="F:hexosyltransferase activity"/>
    <property type="evidence" value="ECO:0007669"/>
    <property type="project" value="InterPro"/>
</dbReference>
<gene>
    <name evidence="12" type="ORF">OFUS_LOCUS22656</name>
</gene>
<evidence type="ECO:0000313" key="13">
    <source>
        <dbReference type="Proteomes" id="UP000749559"/>
    </source>
</evidence>
<dbReference type="Pfam" id="PF01762">
    <property type="entry name" value="Galactosyl_T"/>
    <property type="match status" value="1"/>
</dbReference>
<dbReference type="GO" id="GO:0006493">
    <property type="term" value="P:protein O-linked glycosylation"/>
    <property type="evidence" value="ECO:0007669"/>
    <property type="project" value="TreeGrafter"/>
</dbReference>
<reference evidence="12" key="1">
    <citation type="submission" date="2022-03" db="EMBL/GenBank/DDBJ databases">
        <authorList>
            <person name="Martin C."/>
        </authorList>
    </citation>
    <scope>NUCLEOTIDE SEQUENCE</scope>
</reference>
<name>A0A8J1TF32_OWEFU</name>
<evidence type="ECO:0000256" key="2">
    <source>
        <dbReference type="ARBA" id="ARBA00008661"/>
    </source>
</evidence>
<keyword evidence="9" id="KW-0472">Membrane</keyword>
<evidence type="ECO:0000313" key="12">
    <source>
        <dbReference type="EMBL" id="CAH1798512.1"/>
    </source>
</evidence>
<evidence type="ECO:0000256" key="1">
    <source>
        <dbReference type="ARBA" id="ARBA00004323"/>
    </source>
</evidence>
<evidence type="ECO:0000256" key="10">
    <source>
        <dbReference type="ARBA" id="ARBA00023180"/>
    </source>
</evidence>
<accession>A0A8J1TF32</accession>
<dbReference type="OrthoDB" id="6143853at2759"/>
<dbReference type="InterPro" id="IPR002659">
    <property type="entry name" value="Glyco_trans_31"/>
</dbReference>
<dbReference type="AlphaFoldDB" id="A0A8J1TF32"/>
<evidence type="ECO:0000256" key="7">
    <source>
        <dbReference type="ARBA" id="ARBA00022989"/>
    </source>
</evidence>
<keyword evidence="6" id="KW-0735">Signal-anchor</keyword>
<evidence type="ECO:0000256" key="4">
    <source>
        <dbReference type="ARBA" id="ARBA00022679"/>
    </source>
</evidence>
<dbReference type="Gene3D" id="3.90.550.50">
    <property type="match status" value="1"/>
</dbReference>
<evidence type="ECO:0000256" key="6">
    <source>
        <dbReference type="ARBA" id="ARBA00022968"/>
    </source>
</evidence>
<keyword evidence="4" id="KW-0808">Transferase</keyword>
<evidence type="ECO:0000256" key="11">
    <source>
        <dbReference type="RuleBase" id="RU363063"/>
    </source>
</evidence>
<keyword evidence="8 11" id="KW-0333">Golgi apparatus</keyword>
<evidence type="ECO:0000256" key="3">
    <source>
        <dbReference type="ARBA" id="ARBA00022676"/>
    </source>
</evidence>
<evidence type="ECO:0000256" key="9">
    <source>
        <dbReference type="ARBA" id="ARBA00023136"/>
    </source>
</evidence>
<dbReference type="PANTHER" id="PTHR11214:SF314">
    <property type="entry name" value="HEXOSYLTRANSFERASE"/>
    <property type="match status" value="1"/>
</dbReference>
<keyword evidence="5" id="KW-0812">Transmembrane</keyword>
<organism evidence="12 13">
    <name type="scientific">Owenia fusiformis</name>
    <name type="common">Polychaete worm</name>
    <dbReference type="NCBI Taxonomy" id="6347"/>
    <lineage>
        <taxon>Eukaryota</taxon>
        <taxon>Metazoa</taxon>
        <taxon>Spiralia</taxon>
        <taxon>Lophotrochozoa</taxon>
        <taxon>Annelida</taxon>
        <taxon>Polychaeta</taxon>
        <taxon>Sedentaria</taxon>
        <taxon>Canalipalpata</taxon>
        <taxon>Sabellida</taxon>
        <taxon>Oweniida</taxon>
        <taxon>Oweniidae</taxon>
        <taxon>Owenia</taxon>
    </lineage>
</organism>
<dbReference type="EC" id="2.4.1.-" evidence="11"/>
<keyword evidence="3 11" id="KW-0328">Glycosyltransferase</keyword>
<dbReference type="EMBL" id="CAIIXF020000011">
    <property type="protein sequence ID" value="CAH1798512.1"/>
    <property type="molecule type" value="Genomic_DNA"/>
</dbReference>